<dbReference type="GO" id="GO:0019005">
    <property type="term" value="C:SCF ubiquitin ligase complex"/>
    <property type="evidence" value="ECO:0007669"/>
    <property type="project" value="TreeGrafter"/>
</dbReference>
<name>A0AAW1GQD4_SAPOF</name>
<dbReference type="InterPro" id="IPR041567">
    <property type="entry name" value="COI1_F-box"/>
</dbReference>
<dbReference type="InterPro" id="IPR032675">
    <property type="entry name" value="LRR_dom_sf"/>
</dbReference>
<reference evidence="2" key="1">
    <citation type="submission" date="2024-03" db="EMBL/GenBank/DDBJ databases">
        <title>WGS assembly of Saponaria officinalis var. Norfolk2.</title>
        <authorList>
            <person name="Jenkins J."/>
            <person name="Shu S."/>
            <person name="Grimwood J."/>
            <person name="Barry K."/>
            <person name="Goodstein D."/>
            <person name="Schmutz J."/>
            <person name="Leebens-Mack J."/>
            <person name="Osbourn A."/>
        </authorList>
    </citation>
    <scope>NUCLEOTIDE SEQUENCE [LARGE SCALE GENOMIC DNA]</scope>
    <source>
        <strain evidence="2">JIC</strain>
    </source>
</reference>
<comment type="caution">
    <text evidence="2">The sequence shown here is derived from an EMBL/GenBank/DDBJ whole genome shotgun (WGS) entry which is preliminary data.</text>
</comment>
<dbReference type="SMART" id="SM00367">
    <property type="entry name" value="LRR_CC"/>
    <property type="match status" value="2"/>
</dbReference>
<dbReference type="AlphaFoldDB" id="A0AAW1GQD4"/>
<proteinExistence type="predicted"/>
<feature type="domain" description="COI1 F-box" evidence="1">
    <location>
        <begin position="8"/>
        <end position="45"/>
    </location>
</feature>
<sequence>MATTIHDLPEAILTNIIALINDVRCRNAASLVNRKWSSIERQTRTQLTLRGNIRDLLYNLPNCFINVTNLDISLLSPWGVSLSSSTSYAASSDFDEAALLLCHRLRRAFPWVTSLTVYSRSPSSMAVMTSSFPYLSHIKLVRWHQRPQMIVEGSDFMNLLGTCNRLESIDVSCFYCWTEDIPPALEANPQSGRNLVRLNLLNFAFSEGFKSDQIITITGFCPNLRDFRVGCMFDSRYLGFVGDEALLGIPANCKHLRVLHLVDISSMEREFDEEGFSSEDAGFSMQGLFGFFCGLREIEELVLDVGKNVRGSWVALEALGSKCPNLRVLELGCFHEICKAIESHLDGIALCHRLESLSIKNSADLTDSRLIEIGRGCSMLRKFEVIECSNITMRGLRTLVSLLWKTLVEVKVSGCRNINASASLQAMEPISSRIRRLSFDCIWDGDNEHENGGALALQSSTFDLDDGEIEENRMGKRCRASLNGGSSYMNGSSNGYTVRSWERLEFLSLSIGVGELLAPLAVVGLANCPNLMEIHIKVEGDCRERPKPSQASFGIDSLARYPKLSKMKLDCGDTIGYALTAPSGHMDLSLWERWFLNDVRNLSLNELDYWPPQDREVNQRSLSLPAVALISKCYSLRKLFIHGTTHEHFMMFFIEIPNLRDVQLRGDYYPAPENDMSTEMRVDSCCRFECRLNARHIPD</sequence>
<protein>
    <recommendedName>
        <fullName evidence="1">COI1 F-box domain-containing protein</fullName>
    </recommendedName>
</protein>
<evidence type="ECO:0000313" key="3">
    <source>
        <dbReference type="Proteomes" id="UP001443914"/>
    </source>
</evidence>
<gene>
    <name evidence="2" type="ORF">RND81_14G140300</name>
</gene>
<dbReference type="InterPro" id="IPR006553">
    <property type="entry name" value="Leu-rich_rpt_Cys-con_subtyp"/>
</dbReference>
<keyword evidence="3" id="KW-1185">Reference proteome</keyword>
<dbReference type="GO" id="GO:0031146">
    <property type="term" value="P:SCF-dependent proteasomal ubiquitin-dependent protein catabolic process"/>
    <property type="evidence" value="ECO:0007669"/>
    <property type="project" value="TreeGrafter"/>
</dbReference>
<dbReference type="FunFam" id="1.20.1280.50:FF:000023">
    <property type="entry name" value="F-box/LRR-repeat protein 4"/>
    <property type="match status" value="1"/>
</dbReference>
<dbReference type="GO" id="GO:0005634">
    <property type="term" value="C:nucleus"/>
    <property type="evidence" value="ECO:0007669"/>
    <property type="project" value="TreeGrafter"/>
</dbReference>
<dbReference type="Pfam" id="PF18511">
    <property type="entry name" value="F-box_5"/>
    <property type="match status" value="1"/>
</dbReference>
<evidence type="ECO:0000313" key="2">
    <source>
        <dbReference type="EMBL" id="KAK9665845.1"/>
    </source>
</evidence>
<dbReference type="PANTHER" id="PTHR13318">
    <property type="entry name" value="PARTNER OF PAIRED, ISOFORM B-RELATED"/>
    <property type="match status" value="1"/>
</dbReference>
<accession>A0AAW1GQD4</accession>
<dbReference type="Proteomes" id="UP001443914">
    <property type="component" value="Unassembled WGS sequence"/>
</dbReference>
<dbReference type="SUPFAM" id="SSF52047">
    <property type="entry name" value="RNI-like"/>
    <property type="match status" value="1"/>
</dbReference>
<dbReference type="CDD" id="cd22159">
    <property type="entry name" value="F-box_AtTIR1-like"/>
    <property type="match status" value="1"/>
</dbReference>
<dbReference type="EMBL" id="JBDFQZ010000014">
    <property type="protein sequence ID" value="KAK9665845.1"/>
    <property type="molecule type" value="Genomic_DNA"/>
</dbReference>
<dbReference type="Gene3D" id="3.80.10.10">
    <property type="entry name" value="Ribonuclease Inhibitor"/>
    <property type="match status" value="1"/>
</dbReference>
<dbReference type="Gene3D" id="1.20.1280.50">
    <property type="match status" value="1"/>
</dbReference>
<evidence type="ECO:0000259" key="1">
    <source>
        <dbReference type="Pfam" id="PF18511"/>
    </source>
</evidence>
<dbReference type="PANTHER" id="PTHR13318:SF148">
    <property type="entry name" value="F-BOX PROTEIN MAX2"/>
    <property type="match status" value="1"/>
</dbReference>
<organism evidence="2 3">
    <name type="scientific">Saponaria officinalis</name>
    <name type="common">Common soapwort</name>
    <name type="synonym">Lychnis saponaria</name>
    <dbReference type="NCBI Taxonomy" id="3572"/>
    <lineage>
        <taxon>Eukaryota</taxon>
        <taxon>Viridiplantae</taxon>
        <taxon>Streptophyta</taxon>
        <taxon>Embryophyta</taxon>
        <taxon>Tracheophyta</taxon>
        <taxon>Spermatophyta</taxon>
        <taxon>Magnoliopsida</taxon>
        <taxon>eudicotyledons</taxon>
        <taxon>Gunneridae</taxon>
        <taxon>Pentapetalae</taxon>
        <taxon>Caryophyllales</taxon>
        <taxon>Caryophyllaceae</taxon>
        <taxon>Caryophylleae</taxon>
        <taxon>Saponaria</taxon>
    </lineage>
</organism>